<reference evidence="2" key="2">
    <citation type="journal article" date="2015" name="Data Brief">
        <title>Shoot transcriptome of the giant reed, Arundo donax.</title>
        <authorList>
            <person name="Barrero R.A."/>
            <person name="Guerrero F.D."/>
            <person name="Moolhuijzen P."/>
            <person name="Goolsby J.A."/>
            <person name="Tidwell J."/>
            <person name="Bellgard S.E."/>
            <person name="Bellgard M.I."/>
        </authorList>
    </citation>
    <scope>NUCLEOTIDE SEQUENCE</scope>
    <source>
        <tissue evidence="2">Shoot tissue taken approximately 20 cm above the soil surface</tissue>
    </source>
</reference>
<keyword evidence="1" id="KW-1133">Transmembrane helix</keyword>
<sequence length="70" mass="8020">MCKGGTGGWFECLCPSIFLFDQLRTGIWNHTSITVSPFFEVFFLFLSLAGSFPFSSWENVRSRPIRCSFL</sequence>
<evidence type="ECO:0000313" key="2">
    <source>
        <dbReference type="EMBL" id="JAD32471.1"/>
    </source>
</evidence>
<feature type="transmembrane region" description="Helical" evidence="1">
    <location>
        <begin position="38"/>
        <end position="57"/>
    </location>
</feature>
<dbReference type="AlphaFoldDB" id="A0A0A8Z0Z2"/>
<keyword evidence="1" id="KW-0812">Transmembrane</keyword>
<protein>
    <submittedName>
        <fullName evidence="2">Uncharacterized protein</fullName>
    </submittedName>
</protein>
<keyword evidence="1" id="KW-0472">Membrane</keyword>
<organism evidence="2">
    <name type="scientific">Arundo donax</name>
    <name type="common">Giant reed</name>
    <name type="synonym">Donax arundinaceus</name>
    <dbReference type="NCBI Taxonomy" id="35708"/>
    <lineage>
        <taxon>Eukaryota</taxon>
        <taxon>Viridiplantae</taxon>
        <taxon>Streptophyta</taxon>
        <taxon>Embryophyta</taxon>
        <taxon>Tracheophyta</taxon>
        <taxon>Spermatophyta</taxon>
        <taxon>Magnoliopsida</taxon>
        <taxon>Liliopsida</taxon>
        <taxon>Poales</taxon>
        <taxon>Poaceae</taxon>
        <taxon>PACMAD clade</taxon>
        <taxon>Arundinoideae</taxon>
        <taxon>Arundineae</taxon>
        <taxon>Arundo</taxon>
    </lineage>
</organism>
<accession>A0A0A8Z0Z2</accession>
<dbReference type="EMBL" id="GBRH01265424">
    <property type="protein sequence ID" value="JAD32471.1"/>
    <property type="molecule type" value="Transcribed_RNA"/>
</dbReference>
<evidence type="ECO:0000256" key="1">
    <source>
        <dbReference type="SAM" id="Phobius"/>
    </source>
</evidence>
<proteinExistence type="predicted"/>
<reference evidence="2" key="1">
    <citation type="submission" date="2014-09" db="EMBL/GenBank/DDBJ databases">
        <authorList>
            <person name="Magalhaes I.L.F."/>
            <person name="Oliveira U."/>
            <person name="Santos F.R."/>
            <person name="Vidigal T.H.D.A."/>
            <person name="Brescovit A.D."/>
            <person name="Santos A.J."/>
        </authorList>
    </citation>
    <scope>NUCLEOTIDE SEQUENCE</scope>
    <source>
        <tissue evidence="2">Shoot tissue taken approximately 20 cm above the soil surface</tissue>
    </source>
</reference>
<name>A0A0A8Z0Z2_ARUDO</name>